<keyword evidence="2" id="KW-1133">Transmembrane helix</keyword>
<accession>A0A0T6LPQ4</accession>
<feature type="region of interest" description="Disordered" evidence="1">
    <location>
        <begin position="1"/>
        <end position="22"/>
    </location>
</feature>
<feature type="compositionally biased region" description="Low complexity" evidence="1">
    <location>
        <begin position="1"/>
        <end position="13"/>
    </location>
</feature>
<feature type="region of interest" description="Disordered" evidence="1">
    <location>
        <begin position="196"/>
        <end position="244"/>
    </location>
</feature>
<evidence type="ECO:0000313" key="4">
    <source>
        <dbReference type="EMBL" id="KRV48087.1"/>
    </source>
</evidence>
<feature type="domain" description="YncI copper-binding" evidence="3">
    <location>
        <begin position="51"/>
        <end position="196"/>
    </location>
</feature>
<evidence type="ECO:0000259" key="3">
    <source>
        <dbReference type="Pfam" id="PF07987"/>
    </source>
</evidence>
<evidence type="ECO:0000256" key="2">
    <source>
        <dbReference type="SAM" id="Phobius"/>
    </source>
</evidence>
<dbReference type="AlphaFoldDB" id="A0A0T6LPQ4"/>
<feature type="compositionally biased region" description="Acidic residues" evidence="1">
    <location>
        <begin position="209"/>
        <end position="218"/>
    </location>
</feature>
<comment type="caution">
    <text evidence="4">The sequence shown here is derived from an EMBL/GenBank/DDBJ whole genome shotgun (WGS) entry which is preliminary data.</text>
</comment>
<dbReference type="Pfam" id="PF07987">
    <property type="entry name" value="DUF1775"/>
    <property type="match status" value="1"/>
</dbReference>
<keyword evidence="5" id="KW-1185">Reference proteome</keyword>
<organism evidence="4 5">
    <name type="scientific">Wenjunlia vitaminophila</name>
    <name type="common">Streptomyces vitaminophilus</name>
    <dbReference type="NCBI Taxonomy" id="76728"/>
    <lineage>
        <taxon>Bacteria</taxon>
        <taxon>Bacillati</taxon>
        <taxon>Actinomycetota</taxon>
        <taxon>Actinomycetes</taxon>
        <taxon>Kitasatosporales</taxon>
        <taxon>Streptomycetaceae</taxon>
        <taxon>Wenjunlia</taxon>
    </lineage>
</organism>
<dbReference type="CDD" id="cd08545">
    <property type="entry name" value="YcnI_like"/>
    <property type="match status" value="1"/>
</dbReference>
<sequence length="278" mass="28760">MSGHLPSSQASPAPSLPRRRGLRTGAASRVAAVGVLAGSAVVLLSGTASAHVSVQPGEAARGSYSKLVFKVPNERDDAGTTKVEVTLPADHPVASVQTQPVPGWDVKVTRTKLDKPLEVHGEQVKETVSKITWTGGTIEPGTFQEFPISVGPLPEDTDTMVFKALQTYEGGEVVRWIEEPREGAEEPENPAPVLRLTEAEDDQHGAASDDQDADDGEDEANRGTNTGDDGKDLAGGSDTDSSDTTARALGITGIVVGVLGAGVGVLGLRRRGGGTPAS</sequence>
<reference evidence="4 5" key="1">
    <citation type="submission" date="2015-10" db="EMBL/GenBank/DDBJ databases">
        <title>Draft genome sequence of pyrrolomycin-producing Streptomyces vitaminophilus.</title>
        <authorList>
            <person name="Graham D.E."/>
            <person name="Mahan K.M."/>
            <person name="Klingeman D.M."/>
            <person name="Hettich R.L."/>
            <person name="Parry R.J."/>
        </authorList>
    </citation>
    <scope>NUCLEOTIDE SEQUENCE [LARGE SCALE GENOMIC DNA]</scope>
    <source>
        <strain evidence="4 5">ATCC 31673</strain>
    </source>
</reference>
<dbReference type="Proteomes" id="UP000050867">
    <property type="component" value="Unassembled WGS sequence"/>
</dbReference>
<evidence type="ECO:0000313" key="5">
    <source>
        <dbReference type="Proteomes" id="UP000050867"/>
    </source>
</evidence>
<keyword evidence="2" id="KW-0812">Transmembrane</keyword>
<dbReference type="InterPro" id="IPR038507">
    <property type="entry name" value="YcnI-like_sf"/>
</dbReference>
<dbReference type="STRING" id="76728.AQ490_26465"/>
<evidence type="ECO:0000256" key="1">
    <source>
        <dbReference type="SAM" id="MobiDB-lite"/>
    </source>
</evidence>
<feature type="transmembrane region" description="Helical" evidence="2">
    <location>
        <begin position="248"/>
        <end position="268"/>
    </location>
</feature>
<dbReference type="InterPro" id="IPR012533">
    <property type="entry name" value="YcnI-copper_dom"/>
</dbReference>
<protein>
    <recommendedName>
        <fullName evidence="3">YncI copper-binding domain-containing protein</fullName>
    </recommendedName>
</protein>
<dbReference type="Gene3D" id="2.60.40.2230">
    <property type="entry name" value="Uncharacterised protein YcnI-like PF07987, DUF1775"/>
    <property type="match status" value="1"/>
</dbReference>
<proteinExistence type="predicted"/>
<gene>
    <name evidence="4" type="ORF">AQ490_26465</name>
</gene>
<name>A0A0T6LPQ4_WENVI</name>
<dbReference type="EMBL" id="LLZU01000031">
    <property type="protein sequence ID" value="KRV48087.1"/>
    <property type="molecule type" value="Genomic_DNA"/>
</dbReference>
<keyword evidence="2" id="KW-0472">Membrane</keyword>
<dbReference type="OrthoDB" id="9810871at2"/>
<dbReference type="eggNOG" id="COG4549">
    <property type="taxonomic scope" value="Bacteria"/>
</dbReference>